<gene>
    <name evidence="2" type="ORF">DOTSEDRAFT_18927</name>
</gene>
<dbReference type="AlphaFoldDB" id="N1PXY8"/>
<keyword evidence="3" id="KW-1185">Reference proteome</keyword>
<dbReference type="Proteomes" id="UP000016933">
    <property type="component" value="Unassembled WGS sequence"/>
</dbReference>
<organism evidence="2 3">
    <name type="scientific">Dothistroma septosporum (strain NZE10 / CBS 128990)</name>
    <name type="common">Red band needle blight fungus</name>
    <name type="synonym">Mycosphaerella pini</name>
    <dbReference type="NCBI Taxonomy" id="675120"/>
    <lineage>
        <taxon>Eukaryota</taxon>
        <taxon>Fungi</taxon>
        <taxon>Dikarya</taxon>
        <taxon>Ascomycota</taxon>
        <taxon>Pezizomycotina</taxon>
        <taxon>Dothideomycetes</taxon>
        <taxon>Dothideomycetidae</taxon>
        <taxon>Mycosphaerellales</taxon>
        <taxon>Mycosphaerellaceae</taxon>
        <taxon>Dothistroma</taxon>
    </lineage>
</organism>
<dbReference type="EMBL" id="KB446535">
    <property type="protein sequence ID" value="EME48391.1"/>
    <property type="molecule type" value="Genomic_DNA"/>
</dbReference>
<evidence type="ECO:0000313" key="2">
    <source>
        <dbReference type="EMBL" id="EME48391.1"/>
    </source>
</evidence>
<feature type="compositionally biased region" description="Polar residues" evidence="1">
    <location>
        <begin position="52"/>
        <end position="61"/>
    </location>
</feature>
<reference evidence="2 3" key="2">
    <citation type="journal article" date="2012" name="PLoS Pathog.">
        <title>Diverse lifestyles and strategies of plant pathogenesis encoded in the genomes of eighteen Dothideomycetes fungi.</title>
        <authorList>
            <person name="Ohm R.A."/>
            <person name="Feau N."/>
            <person name="Henrissat B."/>
            <person name="Schoch C.L."/>
            <person name="Horwitz B.A."/>
            <person name="Barry K.W."/>
            <person name="Condon B.J."/>
            <person name="Copeland A.C."/>
            <person name="Dhillon B."/>
            <person name="Glaser F."/>
            <person name="Hesse C.N."/>
            <person name="Kosti I."/>
            <person name="LaButti K."/>
            <person name="Lindquist E.A."/>
            <person name="Lucas S."/>
            <person name="Salamov A.A."/>
            <person name="Bradshaw R.E."/>
            <person name="Ciuffetti L."/>
            <person name="Hamelin R.C."/>
            <person name="Kema G.H.J."/>
            <person name="Lawrence C."/>
            <person name="Scott J.A."/>
            <person name="Spatafora J.W."/>
            <person name="Turgeon B.G."/>
            <person name="de Wit P.J.G.M."/>
            <person name="Zhong S."/>
            <person name="Goodwin S.B."/>
            <person name="Grigoriev I.V."/>
        </authorList>
    </citation>
    <scope>NUCLEOTIDE SEQUENCE [LARGE SCALE GENOMIC DNA]</scope>
    <source>
        <strain evidence="3">NZE10 / CBS 128990</strain>
    </source>
</reference>
<sequence length="240" mass="27075">MSNRVDGLSLGVGGRCWSLGQEEPMEQLHDGHRTELSTSTESEAHTGGQMVSKGSESSTCALQKWHESRRHRPPTRAIYRPSQPASLLSTYNGKHHQYTTSAPEQPSSEDNMASNCVTLMTLPTELRLEIYDRTMALFNFNHPRYSVPEHPLLQTSKQVRDEAMASYNKRLTIIVKSHTMEFLIATLELLAAIVVSGPGSAEVLTAKEESAKMLHRARLNDWLMKKKRRQLKEVGYELQN</sequence>
<accession>N1PXY8</accession>
<feature type="region of interest" description="Disordered" evidence="1">
    <location>
        <begin position="26"/>
        <end position="83"/>
    </location>
</feature>
<proteinExistence type="predicted"/>
<name>N1PXY8_DOTSN</name>
<protein>
    <submittedName>
        <fullName evidence="2">Uncharacterized protein</fullName>
    </submittedName>
</protein>
<reference evidence="3" key="1">
    <citation type="journal article" date="2012" name="PLoS Genet.">
        <title>The genomes of the fungal plant pathogens Cladosporium fulvum and Dothistroma septosporum reveal adaptation to different hosts and lifestyles but also signatures of common ancestry.</title>
        <authorList>
            <person name="de Wit P.J.G.M."/>
            <person name="van der Burgt A."/>
            <person name="Oekmen B."/>
            <person name="Stergiopoulos I."/>
            <person name="Abd-Elsalam K.A."/>
            <person name="Aerts A.L."/>
            <person name="Bahkali A.H."/>
            <person name="Beenen H.G."/>
            <person name="Chettri P."/>
            <person name="Cox M.P."/>
            <person name="Datema E."/>
            <person name="de Vries R.P."/>
            <person name="Dhillon B."/>
            <person name="Ganley A.R."/>
            <person name="Griffiths S.A."/>
            <person name="Guo Y."/>
            <person name="Hamelin R.C."/>
            <person name="Henrissat B."/>
            <person name="Kabir M.S."/>
            <person name="Jashni M.K."/>
            <person name="Kema G."/>
            <person name="Klaubauf S."/>
            <person name="Lapidus A."/>
            <person name="Levasseur A."/>
            <person name="Lindquist E."/>
            <person name="Mehrabi R."/>
            <person name="Ohm R.A."/>
            <person name="Owen T.J."/>
            <person name="Salamov A."/>
            <person name="Schwelm A."/>
            <person name="Schijlen E."/>
            <person name="Sun H."/>
            <person name="van den Burg H.A."/>
            <person name="van Ham R.C.H.J."/>
            <person name="Zhang S."/>
            <person name="Goodwin S.B."/>
            <person name="Grigoriev I.V."/>
            <person name="Collemare J."/>
            <person name="Bradshaw R.E."/>
        </authorList>
    </citation>
    <scope>NUCLEOTIDE SEQUENCE [LARGE SCALE GENOMIC DNA]</scope>
    <source>
        <strain evidence="3">NZE10 / CBS 128990</strain>
    </source>
</reference>
<dbReference type="HOGENOM" id="CLU_1156360_0_0_1"/>
<feature type="compositionally biased region" description="Basic and acidic residues" evidence="1">
    <location>
        <begin position="26"/>
        <end position="35"/>
    </location>
</feature>
<evidence type="ECO:0000313" key="3">
    <source>
        <dbReference type="Proteomes" id="UP000016933"/>
    </source>
</evidence>
<evidence type="ECO:0000256" key="1">
    <source>
        <dbReference type="SAM" id="MobiDB-lite"/>
    </source>
</evidence>